<dbReference type="PROSITE" id="PS51186">
    <property type="entry name" value="GNAT"/>
    <property type="match status" value="1"/>
</dbReference>
<dbReference type="AlphaFoldDB" id="A0A135IDC0"/>
<organism evidence="2 3">
    <name type="scientific">Enterovibrio coralii</name>
    <dbReference type="NCBI Taxonomy" id="294935"/>
    <lineage>
        <taxon>Bacteria</taxon>
        <taxon>Pseudomonadati</taxon>
        <taxon>Pseudomonadota</taxon>
        <taxon>Gammaproteobacteria</taxon>
        <taxon>Vibrionales</taxon>
        <taxon>Vibrionaceae</taxon>
        <taxon>Enterovibrio</taxon>
    </lineage>
</organism>
<dbReference type="STRING" id="294935.ATN88_06505"/>
<accession>A0A135IDC0</accession>
<dbReference type="SUPFAM" id="SSF55729">
    <property type="entry name" value="Acyl-CoA N-acyltransferases (Nat)"/>
    <property type="match status" value="1"/>
</dbReference>
<dbReference type="Pfam" id="PF13673">
    <property type="entry name" value="Acetyltransf_10"/>
    <property type="match status" value="1"/>
</dbReference>
<evidence type="ECO:0000313" key="2">
    <source>
        <dbReference type="EMBL" id="KXF83463.1"/>
    </source>
</evidence>
<comment type="caution">
    <text evidence="2">The sequence shown here is derived from an EMBL/GenBank/DDBJ whole genome shotgun (WGS) entry which is preliminary data.</text>
</comment>
<dbReference type="EMBL" id="LNTY01000006">
    <property type="protein sequence ID" value="KXF83463.1"/>
    <property type="molecule type" value="Genomic_DNA"/>
</dbReference>
<keyword evidence="2" id="KW-0808">Transferase</keyword>
<evidence type="ECO:0000259" key="1">
    <source>
        <dbReference type="PROSITE" id="PS51186"/>
    </source>
</evidence>
<dbReference type="CDD" id="cd04301">
    <property type="entry name" value="NAT_SF"/>
    <property type="match status" value="1"/>
</dbReference>
<dbReference type="Proteomes" id="UP000070529">
    <property type="component" value="Unassembled WGS sequence"/>
</dbReference>
<name>A0A135IDC0_9GAMM</name>
<dbReference type="GO" id="GO:0016747">
    <property type="term" value="F:acyltransferase activity, transferring groups other than amino-acyl groups"/>
    <property type="evidence" value="ECO:0007669"/>
    <property type="project" value="InterPro"/>
</dbReference>
<dbReference type="InterPro" id="IPR000182">
    <property type="entry name" value="GNAT_dom"/>
</dbReference>
<feature type="domain" description="N-acetyltransferase" evidence="1">
    <location>
        <begin position="1"/>
        <end position="135"/>
    </location>
</feature>
<gene>
    <name evidence="2" type="ORF">ATN88_06505</name>
</gene>
<reference evidence="2 3" key="1">
    <citation type="submission" date="2015-11" db="EMBL/GenBank/DDBJ databases">
        <title>Genomic Taxonomy of the Vibrionaceae.</title>
        <authorList>
            <person name="Gomez-Gil B."/>
            <person name="Enciso-Ibarra J."/>
        </authorList>
    </citation>
    <scope>NUCLEOTIDE SEQUENCE [LARGE SCALE GENOMIC DNA]</scope>
    <source>
        <strain evidence="2 3">CAIM 912</strain>
    </source>
</reference>
<sequence>MDIKEIFWQETIDIRHQVLWPAEPPEFSSVEGDEDATHYGAFVGEKLVCVASVFTDGKQSRLRKFATLPDYQNRGIGKAMLNVIIESLNASDVVVFWCDARESAMGIYEGFGMKPEGERFYKADIPYFKMVLPLNER</sequence>
<proteinExistence type="predicted"/>
<protein>
    <submittedName>
        <fullName evidence="2">GNAT family acetyltransferase</fullName>
    </submittedName>
</protein>
<dbReference type="Gene3D" id="3.40.630.30">
    <property type="match status" value="1"/>
</dbReference>
<dbReference type="OrthoDB" id="1178186at2"/>
<evidence type="ECO:0000313" key="3">
    <source>
        <dbReference type="Proteomes" id="UP000070529"/>
    </source>
</evidence>
<keyword evidence="3" id="KW-1185">Reference proteome</keyword>
<dbReference type="InterPro" id="IPR016181">
    <property type="entry name" value="Acyl_CoA_acyltransferase"/>
</dbReference>